<organism evidence="1 2">
    <name type="scientific">Halorubrum phage HRTV-17</name>
    <dbReference type="NCBI Taxonomy" id="2877997"/>
    <lineage>
        <taxon>Viruses</taxon>
        <taxon>Duplodnaviria</taxon>
        <taxon>Heunggongvirae</taxon>
        <taxon>Uroviricota</taxon>
        <taxon>Caudoviricetes</taxon>
        <taxon>Thumleimavirales</taxon>
        <taxon>Hafunaviridae</taxon>
        <taxon>Haloferacalesvirus</taxon>
        <taxon>Haloferacalesvirus hv8</taxon>
    </lineage>
</organism>
<evidence type="ECO:0000313" key="1">
    <source>
        <dbReference type="EMBL" id="UBF19310.1"/>
    </source>
</evidence>
<accession>A0AAE8XSB7</accession>
<sequence length="48" mass="6037">MCKHKDRRWLVGRGKRAKWRCNDCHRQLRGYYDHDEDRFIEFRGGTWP</sequence>
<protein>
    <submittedName>
        <fullName evidence="1">Uncharacterized protein</fullName>
    </submittedName>
</protein>
<dbReference type="Proteomes" id="UP000827294">
    <property type="component" value="Segment"/>
</dbReference>
<dbReference type="EMBL" id="MZ334493">
    <property type="protein sequence ID" value="UBF19310.1"/>
    <property type="molecule type" value="Genomic_DNA"/>
</dbReference>
<proteinExistence type="predicted"/>
<reference evidence="1" key="1">
    <citation type="submission" date="2021-05" db="EMBL/GenBank/DDBJ databases">
        <title>Diversity, taxonomy and evolution of archaeal viruses of the class Caudoviricetes.</title>
        <authorList>
            <person name="Liu Y."/>
            <person name="Demina T.A."/>
            <person name="Roux S."/>
            <person name="Aiewsakun P."/>
            <person name="Kazlauskas D."/>
            <person name="Simmonds P."/>
            <person name="Prangishvili D."/>
            <person name="Oksanen H.M."/>
            <person name="Krupovic M."/>
        </authorList>
    </citation>
    <scope>NUCLEOTIDE SEQUENCE</scope>
    <source>
        <strain evidence="1">HRTV-17/5</strain>
    </source>
</reference>
<name>A0AAE8XSB7_9CAUD</name>
<evidence type="ECO:0000313" key="2">
    <source>
        <dbReference type="Proteomes" id="UP000827294"/>
    </source>
</evidence>
<gene>
    <name evidence="1" type="ORF">HRTV-17_gp111</name>
</gene>